<feature type="transmembrane region" description="Helical" evidence="2">
    <location>
        <begin position="21"/>
        <end position="39"/>
    </location>
</feature>
<name>A0A1Q5ZS19_9SPHI</name>
<reference evidence="3 4" key="1">
    <citation type="submission" date="2016-11" db="EMBL/GenBank/DDBJ databases">
        <title>Whole Genome Sequencing of Mucilaginibacter polytrichastri RG4-7(T) isolated from the moss sample.</title>
        <authorList>
            <person name="Li Y."/>
        </authorList>
    </citation>
    <scope>NUCLEOTIDE SEQUENCE [LARGE SCALE GENOMIC DNA]</scope>
    <source>
        <strain evidence="3 4">RG4-7</strain>
    </source>
</reference>
<dbReference type="Proteomes" id="UP000186720">
    <property type="component" value="Unassembled WGS sequence"/>
</dbReference>
<feature type="transmembrane region" description="Helical" evidence="2">
    <location>
        <begin position="83"/>
        <end position="105"/>
    </location>
</feature>
<dbReference type="STRING" id="1302689.RG47T_5246"/>
<dbReference type="RefSeq" id="WP_074493900.1">
    <property type="nucleotide sequence ID" value="NZ_FPAM01000021.1"/>
</dbReference>
<dbReference type="EMBL" id="MPPL01000002">
    <property type="protein sequence ID" value="OKS84556.1"/>
    <property type="molecule type" value="Genomic_DNA"/>
</dbReference>
<feature type="transmembrane region" description="Helical" evidence="2">
    <location>
        <begin position="125"/>
        <end position="144"/>
    </location>
</feature>
<keyword evidence="2" id="KW-1133">Transmembrane helix</keyword>
<comment type="caution">
    <text evidence="3">The sequence shown here is derived from an EMBL/GenBank/DDBJ whole genome shotgun (WGS) entry which is preliminary data.</text>
</comment>
<protein>
    <submittedName>
        <fullName evidence="3">Uncharacterized protein</fullName>
    </submittedName>
</protein>
<feature type="region of interest" description="Disordered" evidence="1">
    <location>
        <begin position="175"/>
        <end position="194"/>
    </location>
</feature>
<accession>A0A1Q5ZS19</accession>
<dbReference type="AlphaFoldDB" id="A0A1Q5ZS19"/>
<organism evidence="3 4">
    <name type="scientific">Mucilaginibacter polytrichastri</name>
    <dbReference type="NCBI Taxonomy" id="1302689"/>
    <lineage>
        <taxon>Bacteria</taxon>
        <taxon>Pseudomonadati</taxon>
        <taxon>Bacteroidota</taxon>
        <taxon>Sphingobacteriia</taxon>
        <taxon>Sphingobacteriales</taxon>
        <taxon>Sphingobacteriaceae</taxon>
        <taxon>Mucilaginibacter</taxon>
    </lineage>
</organism>
<keyword evidence="2" id="KW-0472">Membrane</keyword>
<evidence type="ECO:0000313" key="4">
    <source>
        <dbReference type="Proteomes" id="UP000186720"/>
    </source>
</evidence>
<sequence length="283" mass="30524">MTTTAAPEPHIQQPDLKTIDWILIVVVMLVLGLAGFTLYQNLHSQDQVYDKVIAQFMNAKDTSTSSAAVLAFSRARDFANMKAASMLVGFLLIFTGALFLLKIFALSYHLKADKTPAGSFSLESSSPGLVMITLGVAIMSVVLLTKTEVGLETETRPDIEAVLKRIDSLETACASANSSKPADKSPNQKATETTLTDSVHLKKGLTHQQLDQLVRHLQSDASLKVRLTAPGGDMASRNLINAIRLQLLNAGIALTRIKVTSYGETHPQAETSGQPGILLQIIK</sequence>
<proteinExistence type="predicted"/>
<keyword evidence="4" id="KW-1185">Reference proteome</keyword>
<evidence type="ECO:0000256" key="1">
    <source>
        <dbReference type="SAM" id="MobiDB-lite"/>
    </source>
</evidence>
<gene>
    <name evidence="3" type="ORF">RG47T_5246</name>
</gene>
<evidence type="ECO:0000256" key="2">
    <source>
        <dbReference type="SAM" id="Phobius"/>
    </source>
</evidence>
<keyword evidence="2" id="KW-0812">Transmembrane</keyword>
<dbReference type="OrthoDB" id="10021057at2"/>
<evidence type="ECO:0000313" key="3">
    <source>
        <dbReference type="EMBL" id="OKS84556.1"/>
    </source>
</evidence>